<protein>
    <submittedName>
        <fullName evidence="1">Carotenoid 1,2-hydratase</fullName>
    </submittedName>
</protein>
<evidence type="ECO:0000313" key="2">
    <source>
        <dbReference type="Proteomes" id="UP000246132"/>
    </source>
</evidence>
<reference evidence="1 2" key="1">
    <citation type="journal article" date="2018" name="Int. J. Syst. Bacteriol.">
        <title>Oceaniradius stylonemae gen. nov., sp. nov., isolated from a red alga, Stylonema cornu-cervi.</title>
        <authorList>
            <person name="Jeong S."/>
        </authorList>
    </citation>
    <scope>NUCLEOTIDE SEQUENCE [LARGE SCALE GENOMIC DNA]</scope>
    <source>
        <strain evidence="1 2">StC1</strain>
    </source>
</reference>
<keyword evidence="2" id="KW-1185">Reference proteome</keyword>
<name>A0A3A8AFW4_9HYPH</name>
<dbReference type="EMBL" id="QFWV02000009">
    <property type="protein sequence ID" value="RKF05544.1"/>
    <property type="molecule type" value="Genomic_DNA"/>
</dbReference>
<gene>
    <name evidence="1" type="ORF">DEM25_016375</name>
</gene>
<evidence type="ECO:0000313" key="1">
    <source>
        <dbReference type="EMBL" id="RKF05544.1"/>
    </source>
</evidence>
<comment type="caution">
    <text evidence="1">The sequence shown here is derived from an EMBL/GenBank/DDBJ whole genome shotgun (WGS) entry which is preliminary data.</text>
</comment>
<dbReference type="AlphaFoldDB" id="A0A3A8AFW4"/>
<dbReference type="CDD" id="cd21471">
    <property type="entry name" value="CrtC-like"/>
    <property type="match status" value="1"/>
</dbReference>
<sequence>MIAFVGSVFSPYYAWRGRRDPDDHVCINVALYAPGRNRWTMTERGRGAMSRDATHFRVGPSQLTWNDGRLSIDFDEIAVPRPPRQWLPQRVAGRIVLTPHAITDRAFPIDAEGHQRWWPIAPSGDIAVSFSRGGMPDWSGHGYLDSNWGEIGLEDSFARWDWARGELENGESVILYDTERRDGSRGFLVLHFGRDGTITERDELPHTALKSGFWGVARGAHADPGHAPVLVETLEDGPFYLRQTVDTVLFGQKVRLMHESFSGLRFGNPLVKAMLPFRMPRRARYGS</sequence>
<accession>A0A3A8AFW4</accession>
<dbReference type="Proteomes" id="UP000246132">
    <property type="component" value="Unassembled WGS sequence"/>
</dbReference>
<proteinExistence type="predicted"/>
<dbReference type="OrthoDB" id="5491608at2"/>
<dbReference type="SUPFAM" id="SSF159245">
    <property type="entry name" value="AttH-like"/>
    <property type="match status" value="1"/>
</dbReference>
<organism evidence="1 2">
    <name type="scientific">Oceaniradius stylonematis</name>
    <dbReference type="NCBI Taxonomy" id="2184161"/>
    <lineage>
        <taxon>Bacteria</taxon>
        <taxon>Pseudomonadati</taxon>
        <taxon>Pseudomonadota</taxon>
        <taxon>Alphaproteobacteria</taxon>
        <taxon>Hyphomicrobiales</taxon>
        <taxon>Ahrensiaceae</taxon>
        <taxon>Oceaniradius</taxon>
    </lineage>
</organism>